<sequence length="407" mass="46344">MKDAYLIVGTNFINKGAEAMMKTVAHFIRQQDPEASLHVICHAEEKEIAERQGFVPHYVSSSGLLHLISRVEGKVKSSLKLKTKPYADYSPMQSIKKIKQLRMVIDASGFAYGDKRGYQQPLETQLIIDYCKPKGIPYYFMPQAWGGFKEEAVRQNCRRMLESADGFYARDDQSRAYVAELLERPLEEIPLMPDIAFHFPVPTLDPATVLPELATIKASGKPLLALSPNMRVLERMGKADGQNPYVQTLLALISSLRTQYEVLLVPNEIRPPGAPQKDDAFLCQLLHDLTPEPEKIYRIKGYRSAEEIKAVIKTCHYVIASRFHTLVFALSLGIPSLAISWSHKYRELFKLFQMESFVIEDKEMEASFILKKVEEGLGRHAELSDHIRRTVEALKNTNRPVFDIFEQ</sequence>
<dbReference type="InterPro" id="IPR007345">
    <property type="entry name" value="Polysacch_pyruvyl_Trfase"/>
</dbReference>
<keyword evidence="3" id="KW-1185">Reference proteome</keyword>
<feature type="domain" description="Polysaccharide pyruvyl transferase" evidence="1">
    <location>
        <begin position="14"/>
        <end position="343"/>
    </location>
</feature>
<dbReference type="Proteomes" id="UP000005551">
    <property type="component" value="Unassembled WGS sequence"/>
</dbReference>
<comment type="caution">
    <text evidence="2">The sequence shown here is derived from an EMBL/GenBank/DDBJ whole genome shotgun (WGS) entry which is preliminary data.</text>
</comment>
<evidence type="ECO:0000313" key="3">
    <source>
        <dbReference type="Proteomes" id="UP000005551"/>
    </source>
</evidence>
<protein>
    <recommendedName>
        <fullName evidence="1">Polysaccharide pyruvyl transferase domain-containing protein</fullName>
    </recommendedName>
</protein>
<dbReference type="OrthoDB" id="6058856at2"/>
<organism evidence="2 3">
    <name type="scientific">Nitritalea halalkaliphila LW7</name>
    <dbReference type="NCBI Taxonomy" id="1189621"/>
    <lineage>
        <taxon>Bacteria</taxon>
        <taxon>Pseudomonadati</taxon>
        <taxon>Bacteroidota</taxon>
        <taxon>Cytophagia</taxon>
        <taxon>Cytophagales</taxon>
        <taxon>Cyclobacteriaceae</taxon>
        <taxon>Nitritalea</taxon>
    </lineage>
</organism>
<dbReference type="Pfam" id="PF04230">
    <property type="entry name" value="PS_pyruv_trans"/>
    <property type="match status" value="1"/>
</dbReference>
<dbReference type="STRING" id="1189621.A3SI_12274"/>
<name>I5C1W8_9BACT</name>
<dbReference type="RefSeq" id="WP_009055559.1">
    <property type="nucleotide sequence ID" value="NZ_AJYA01000026.1"/>
</dbReference>
<evidence type="ECO:0000259" key="1">
    <source>
        <dbReference type="Pfam" id="PF04230"/>
    </source>
</evidence>
<reference evidence="2 3" key="1">
    <citation type="submission" date="2012-05" db="EMBL/GenBank/DDBJ databases">
        <title>Genome sequence of Nitritalea halalkaliphila LW7.</title>
        <authorList>
            <person name="Jangir P.K."/>
            <person name="Singh A."/>
            <person name="Shivaji S."/>
            <person name="Sharma R."/>
        </authorList>
    </citation>
    <scope>NUCLEOTIDE SEQUENCE [LARGE SCALE GENOMIC DNA]</scope>
    <source>
        <strain evidence="2 3">LW7</strain>
    </source>
</reference>
<dbReference type="AlphaFoldDB" id="I5C1W8"/>
<proteinExistence type="predicted"/>
<gene>
    <name evidence="2" type="ORF">A3SI_12274</name>
</gene>
<evidence type="ECO:0000313" key="2">
    <source>
        <dbReference type="EMBL" id="EIM75820.1"/>
    </source>
</evidence>
<dbReference type="PANTHER" id="PTHR36836">
    <property type="entry name" value="COLANIC ACID BIOSYNTHESIS PROTEIN WCAK"/>
    <property type="match status" value="1"/>
</dbReference>
<accession>I5C1W8</accession>
<dbReference type="EMBL" id="AJYA01000026">
    <property type="protein sequence ID" value="EIM75820.1"/>
    <property type="molecule type" value="Genomic_DNA"/>
</dbReference>
<dbReference type="PANTHER" id="PTHR36836:SF1">
    <property type="entry name" value="COLANIC ACID BIOSYNTHESIS PROTEIN WCAK"/>
    <property type="match status" value="1"/>
</dbReference>